<reference evidence="2 3" key="1">
    <citation type="submission" date="2019-03" db="EMBL/GenBank/DDBJ databases">
        <title>Dyadobacter AR-3-6 sp. nov., isolated from arctic soil.</title>
        <authorList>
            <person name="Chaudhary D.K."/>
        </authorList>
    </citation>
    <scope>NUCLEOTIDE SEQUENCE [LARGE SCALE GENOMIC DNA]</scope>
    <source>
        <strain evidence="2 3">AR-3-6</strain>
    </source>
</reference>
<comment type="caution">
    <text evidence="2">The sequence shown here is derived from an EMBL/GenBank/DDBJ whole genome shotgun (WGS) entry which is preliminary data.</text>
</comment>
<evidence type="ECO:0008006" key="4">
    <source>
        <dbReference type="Google" id="ProtNLM"/>
    </source>
</evidence>
<dbReference type="Proteomes" id="UP000294850">
    <property type="component" value="Unassembled WGS sequence"/>
</dbReference>
<dbReference type="EMBL" id="SMFL01000003">
    <property type="protein sequence ID" value="TDE16849.1"/>
    <property type="molecule type" value="Genomic_DNA"/>
</dbReference>
<keyword evidence="1" id="KW-0732">Signal</keyword>
<proteinExistence type="predicted"/>
<evidence type="ECO:0000256" key="1">
    <source>
        <dbReference type="SAM" id="SignalP"/>
    </source>
</evidence>
<evidence type="ECO:0000313" key="2">
    <source>
        <dbReference type="EMBL" id="TDE16849.1"/>
    </source>
</evidence>
<dbReference type="AlphaFoldDB" id="A0A4R5DRB2"/>
<protein>
    <recommendedName>
        <fullName evidence="4">Tetratricopeptide repeat protein</fullName>
    </recommendedName>
</protein>
<gene>
    <name evidence="2" type="ORF">E0F88_11570</name>
</gene>
<organism evidence="2 3">
    <name type="scientific">Dyadobacter psychrotolerans</name>
    <dbReference type="NCBI Taxonomy" id="2541721"/>
    <lineage>
        <taxon>Bacteria</taxon>
        <taxon>Pseudomonadati</taxon>
        <taxon>Bacteroidota</taxon>
        <taxon>Cytophagia</taxon>
        <taxon>Cytophagales</taxon>
        <taxon>Spirosomataceae</taxon>
        <taxon>Dyadobacter</taxon>
    </lineage>
</organism>
<feature type="signal peptide" evidence="1">
    <location>
        <begin position="1"/>
        <end position="20"/>
    </location>
</feature>
<name>A0A4R5DRB2_9BACT</name>
<feature type="chain" id="PRO_5020607945" description="Tetratricopeptide repeat protein" evidence="1">
    <location>
        <begin position="21"/>
        <end position="217"/>
    </location>
</feature>
<accession>A0A4R5DRB2</accession>
<keyword evidence="3" id="KW-1185">Reference proteome</keyword>
<dbReference type="RefSeq" id="WP_131958382.1">
    <property type="nucleotide sequence ID" value="NZ_SMFL01000003.1"/>
</dbReference>
<sequence>MKKLFSVIAVFLITISIVTAQETPYQKVMKKEIATLISTDSLNQLQSSANAFARIAELNTKEWQPLYYQGLAYTFIGLDKSLSLDLKDAALAKAEELINKADVLSPNNAEIVTVQGFILMAKVSADPGSRGQSLSGQVMGTFGKALTMDSKNPRALILMSQMEYGLSKFFGNGTEKACGLAKESLAVFNSQNEDALEVALQPTWGKPLAENMVKGCK</sequence>
<dbReference type="OrthoDB" id="1150971at2"/>
<evidence type="ECO:0000313" key="3">
    <source>
        <dbReference type="Proteomes" id="UP000294850"/>
    </source>
</evidence>